<dbReference type="GeneID" id="27332084"/>
<protein>
    <submittedName>
        <fullName evidence="2">Uncharacterized protein</fullName>
    </submittedName>
</protein>
<evidence type="ECO:0000313" key="2">
    <source>
        <dbReference type="EMBL" id="KIW17806.1"/>
    </source>
</evidence>
<evidence type="ECO:0000313" key="3">
    <source>
        <dbReference type="Proteomes" id="UP000053328"/>
    </source>
</evidence>
<feature type="compositionally biased region" description="Low complexity" evidence="1">
    <location>
        <begin position="71"/>
        <end position="101"/>
    </location>
</feature>
<dbReference type="PANTHER" id="PTHR40069">
    <property type="entry name" value="YWBE PROTEIN"/>
    <property type="match status" value="1"/>
</dbReference>
<dbReference type="EMBL" id="KN847494">
    <property type="protein sequence ID" value="KIW17806.1"/>
    <property type="molecule type" value="Genomic_DNA"/>
</dbReference>
<reference evidence="2 3" key="1">
    <citation type="submission" date="2015-01" db="EMBL/GenBank/DDBJ databases">
        <title>The Genome Sequence of Exophiala spinifera CBS89968.</title>
        <authorList>
            <consortium name="The Broad Institute Genomics Platform"/>
            <person name="Cuomo C."/>
            <person name="de Hoog S."/>
            <person name="Gorbushina A."/>
            <person name="Stielow B."/>
            <person name="Teixiera M."/>
            <person name="Abouelleil A."/>
            <person name="Chapman S.B."/>
            <person name="Priest M."/>
            <person name="Young S.K."/>
            <person name="Wortman J."/>
            <person name="Nusbaum C."/>
            <person name="Birren B."/>
        </authorList>
    </citation>
    <scope>NUCLEOTIDE SEQUENCE [LARGE SCALE GENOMIC DNA]</scope>
    <source>
        <strain evidence="2 3">CBS 89968</strain>
    </source>
</reference>
<dbReference type="Pfam" id="PF09962">
    <property type="entry name" value="DUF2196"/>
    <property type="match status" value="1"/>
</dbReference>
<dbReference type="OrthoDB" id="20105at2759"/>
<organism evidence="2 3">
    <name type="scientific">Exophiala spinifera</name>
    <dbReference type="NCBI Taxonomy" id="91928"/>
    <lineage>
        <taxon>Eukaryota</taxon>
        <taxon>Fungi</taxon>
        <taxon>Dikarya</taxon>
        <taxon>Ascomycota</taxon>
        <taxon>Pezizomycotina</taxon>
        <taxon>Eurotiomycetes</taxon>
        <taxon>Chaetothyriomycetidae</taxon>
        <taxon>Chaetothyriales</taxon>
        <taxon>Herpotrichiellaceae</taxon>
        <taxon>Exophiala</taxon>
    </lineage>
</organism>
<dbReference type="RefSeq" id="XP_016238022.1">
    <property type="nucleotide sequence ID" value="XM_016379345.1"/>
</dbReference>
<dbReference type="PANTHER" id="PTHR40069:SF1">
    <property type="entry name" value="YWBE PROTEIN"/>
    <property type="match status" value="1"/>
</dbReference>
<name>A0A0D1YRB9_9EURO</name>
<proteinExistence type="predicted"/>
<accession>A0A0D1YRB9</accession>
<dbReference type="NCBIfam" id="TIGR03833">
    <property type="entry name" value="YwbE family protein"/>
    <property type="match status" value="1"/>
</dbReference>
<dbReference type="InterPro" id="IPR019240">
    <property type="entry name" value="DUF2196"/>
</dbReference>
<sequence length="254" mass="27463">MPITQYSQIRPGLAVSIVLKADQKTGRQVQGTVSQLLTSHNHPRGIKVKLTDGRVGRVQQILPLPSSSEPQTQARSQTRSRQTDTNTAGTSAGTGGRMTSSNNNPWQDVPSQGNPFTVQNSSSRSQSQQGAAQSYYNNQSTDPAHQPQYPARPNQAWPQQQQQQGYGAQQPGTGQSQGGGGGDDQFFAAQGDRAAQIEHLQQYEASAPQSQADLDQAQLQKEFPNIDGSLIAAIYNERPGNLGEVRELLQELNS</sequence>
<feature type="region of interest" description="Disordered" evidence="1">
    <location>
        <begin position="61"/>
        <end position="187"/>
    </location>
</feature>
<dbReference type="AlphaFoldDB" id="A0A0D1YRB9"/>
<keyword evidence="3" id="KW-1185">Reference proteome</keyword>
<dbReference type="Proteomes" id="UP000053328">
    <property type="component" value="Unassembled WGS sequence"/>
</dbReference>
<dbReference type="VEuPathDB" id="FungiDB:PV08_05001"/>
<evidence type="ECO:0000256" key="1">
    <source>
        <dbReference type="SAM" id="MobiDB-lite"/>
    </source>
</evidence>
<feature type="compositionally biased region" description="Low complexity" evidence="1">
    <location>
        <begin position="119"/>
        <end position="134"/>
    </location>
</feature>
<feature type="compositionally biased region" description="Polar residues" evidence="1">
    <location>
        <begin position="102"/>
        <end position="118"/>
    </location>
</feature>
<dbReference type="HOGENOM" id="CLU_1277506_0_0_1"/>
<gene>
    <name evidence="2" type="ORF">PV08_05001</name>
</gene>
<feature type="compositionally biased region" description="Low complexity" evidence="1">
    <location>
        <begin position="151"/>
        <end position="174"/>
    </location>
</feature>